<feature type="signal peptide" evidence="1">
    <location>
        <begin position="1"/>
        <end position="37"/>
    </location>
</feature>
<evidence type="ECO:0000256" key="1">
    <source>
        <dbReference type="SAM" id="SignalP"/>
    </source>
</evidence>
<reference evidence="3" key="1">
    <citation type="submission" date="2015-12" db="EMBL/GenBank/DDBJ databases">
        <title>FDA dAtabase for Regulatory Grade micrObial Sequences (FDA-ARGOS): Supporting development and validation of Infectious Disease Dx tests.</title>
        <authorList>
            <person name="Case J."/>
            <person name="Tallon L."/>
            <person name="Sadzewicz L."/>
            <person name="Sengamalay N."/>
            <person name="Ott S."/>
            <person name="Godinez A."/>
            <person name="Nagaraj S."/>
            <person name="Nadendla S."/>
            <person name="Sichtig H."/>
        </authorList>
    </citation>
    <scope>NUCLEOTIDE SEQUENCE [LARGE SCALE GENOMIC DNA]</scope>
    <source>
        <strain evidence="3">FDAARGOS_147</strain>
    </source>
</reference>
<accession>A0A0X8P2P7</accession>
<organism evidence="2 3">
    <name type="scientific">Alcaligenes xylosoxydans xylosoxydans</name>
    <name type="common">Achromobacter xylosoxidans</name>
    <dbReference type="NCBI Taxonomy" id="85698"/>
    <lineage>
        <taxon>Bacteria</taxon>
        <taxon>Pseudomonadati</taxon>
        <taxon>Pseudomonadota</taxon>
        <taxon>Betaproteobacteria</taxon>
        <taxon>Burkholderiales</taxon>
        <taxon>Alcaligenaceae</taxon>
        <taxon>Achromobacter</taxon>
    </lineage>
</organism>
<gene>
    <name evidence="2" type="ORF">AL504_24050</name>
</gene>
<dbReference type="AlphaFoldDB" id="A0A0X8P2P7"/>
<dbReference type="EMBL" id="CP014060">
    <property type="protein sequence ID" value="AMG38830.1"/>
    <property type="molecule type" value="Genomic_DNA"/>
</dbReference>
<proteinExistence type="predicted"/>
<name>A0A0X8P2P7_ALCXX</name>
<feature type="chain" id="PRO_5007069244" evidence="1">
    <location>
        <begin position="38"/>
        <end position="214"/>
    </location>
</feature>
<sequence>MTSPSLALPRLATHRLRHALCCVAALLWLACAPAAQAFDRQAQTQRYQQWLGDFERDLRRLAAMPNPTDADVERLFADTVVPSSRAVAFVRQLAAQPAGAVSGEIVFQGPTRLLLGLLRQSVVAGDGGPYTDTPPGKAPLQLRAWYLHIDGGGQLERYFNNPDAAKPYRLPPDGTLERGVYPFLVFDDGPRLRLGAMTREYWNVVRFLDEQQHG</sequence>
<keyword evidence="1" id="KW-0732">Signal</keyword>
<evidence type="ECO:0000313" key="2">
    <source>
        <dbReference type="EMBL" id="AMG38830.1"/>
    </source>
</evidence>
<protein>
    <submittedName>
        <fullName evidence="2">Uncharacterized protein</fullName>
    </submittedName>
</protein>
<evidence type="ECO:0000313" key="3">
    <source>
        <dbReference type="Proteomes" id="UP000060602"/>
    </source>
</evidence>
<dbReference type="Proteomes" id="UP000060602">
    <property type="component" value="Chromosome"/>
</dbReference>
<dbReference type="RefSeq" id="WP_061073438.1">
    <property type="nucleotide sequence ID" value="NZ_CP014060.2"/>
</dbReference>